<comment type="subunit">
    <text evidence="2">Heterodimer of a large and a small subunit.</text>
</comment>
<dbReference type="EMBL" id="FOBS01000013">
    <property type="protein sequence ID" value="SEM39898.1"/>
    <property type="molecule type" value="Genomic_DNA"/>
</dbReference>
<dbReference type="Gene3D" id="3.30.1330.130">
    <property type="match status" value="1"/>
</dbReference>
<protein>
    <submittedName>
        <fullName evidence="6">Tat (Twin-arginine translocation) pathway signal sequence</fullName>
    </submittedName>
</protein>
<feature type="region of interest" description="Disordered" evidence="4">
    <location>
        <begin position="1"/>
        <end position="23"/>
    </location>
</feature>
<dbReference type="NCBIfam" id="TIGR01409">
    <property type="entry name" value="TAT_signal_seq"/>
    <property type="match status" value="1"/>
</dbReference>
<evidence type="ECO:0000313" key="6">
    <source>
        <dbReference type="EMBL" id="SEM39898.1"/>
    </source>
</evidence>
<reference evidence="6 7" key="1">
    <citation type="submission" date="2016-10" db="EMBL/GenBank/DDBJ databases">
        <authorList>
            <person name="de Groot N.N."/>
        </authorList>
    </citation>
    <scope>NUCLEOTIDE SEQUENCE [LARGE SCALE GENOMIC DNA]</scope>
    <source>
        <strain evidence="6 7">DSM 8423</strain>
    </source>
</reference>
<gene>
    <name evidence="6" type="ORF">SAMN04489760_11360</name>
</gene>
<dbReference type="InterPro" id="IPR003814">
    <property type="entry name" value="FmdEsu_dom"/>
</dbReference>
<proteinExistence type="predicted"/>
<dbReference type="PROSITE" id="PS51318">
    <property type="entry name" value="TAT"/>
    <property type="match status" value="1"/>
</dbReference>
<dbReference type="GO" id="GO:0030313">
    <property type="term" value="C:cell envelope"/>
    <property type="evidence" value="ECO:0007669"/>
    <property type="project" value="UniProtKB-SubCell"/>
</dbReference>
<dbReference type="AlphaFoldDB" id="A0A1H7Y3J2"/>
<dbReference type="Pfam" id="PF02663">
    <property type="entry name" value="FmdE"/>
    <property type="match status" value="1"/>
</dbReference>
<evidence type="ECO:0000256" key="3">
    <source>
        <dbReference type="ARBA" id="ARBA00023014"/>
    </source>
</evidence>
<keyword evidence="3" id="KW-0479">Metal-binding</keyword>
<evidence type="ECO:0000256" key="2">
    <source>
        <dbReference type="ARBA" id="ARBA00011771"/>
    </source>
</evidence>
<accession>A0A1H7Y3J2</accession>
<name>A0A1H7Y3J2_9BACT</name>
<dbReference type="Proteomes" id="UP000198744">
    <property type="component" value="Unassembled WGS sequence"/>
</dbReference>
<evidence type="ECO:0000259" key="5">
    <source>
        <dbReference type="Pfam" id="PF02663"/>
    </source>
</evidence>
<dbReference type="GO" id="GO:0051536">
    <property type="term" value="F:iron-sulfur cluster binding"/>
    <property type="evidence" value="ECO:0007669"/>
    <property type="project" value="UniProtKB-KW"/>
</dbReference>
<keyword evidence="7" id="KW-1185">Reference proteome</keyword>
<dbReference type="InterPro" id="IPR019546">
    <property type="entry name" value="TAT_signal_bac_arc"/>
</dbReference>
<evidence type="ECO:0000256" key="1">
    <source>
        <dbReference type="ARBA" id="ARBA00004196"/>
    </source>
</evidence>
<sequence length="249" mass="27731">MRRLGKGQRSINEAAPDQHGEKDLDRRDFLKNAAILGTAMIAFNSSERVFAGDKSPGHPPAAGMTGNEKKLPLVRIPDVSILMKSPDSVLVGIATSDVVEIKLADVMKVHGYCGGSAFSFRAAQEAFKILYPDRLPLRQFIKVQTSIHCCQADALAYITGARTDLSALPTKGDLVLIPEEKNQMVFIDKLNGNQVILKPNFNPHDTFSPLYKRMRKEPGFAPQVQRVMHEKIQEYIYAPQEKLFQILRA</sequence>
<dbReference type="InterPro" id="IPR006311">
    <property type="entry name" value="TAT_signal"/>
</dbReference>
<comment type="subcellular location">
    <subcellularLocation>
        <location evidence="1">Cell envelope</location>
    </subcellularLocation>
</comment>
<evidence type="ECO:0000313" key="7">
    <source>
        <dbReference type="Proteomes" id="UP000198744"/>
    </source>
</evidence>
<organism evidence="6 7">
    <name type="scientific">Syntrophus gentianae</name>
    <dbReference type="NCBI Taxonomy" id="43775"/>
    <lineage>
        <taxon>Bacteria</taxon>
        <taxon>Pseudomonadati</taxon>
        <taxon>Thermodesulfobacteriota</taxon>
        <taxon>Syntrophia</taxon>
        <taxon>Syntrophales</taxon>
        <taxon>Syntrophaceae</taxon>
        <taxon>Syntrophus</taxon>
    </lineage>
</organism>
<evidence type="ECO:0000256" key="4">
    <source>
        <dbReference type="SAM" id="MobiDB-lite"/>
    </source>
</evidence>
<dbReference type="SUPFAM" id="SSF143555">
    <property type="entry name" value="FwdE-like"/>
    <property type="match status" value="1"/>
</dbReference>
<keyword evidence="3" id="KW-0411">Iron-sulfur</keyword>
<keyword evidence="3" id="KW-0408">Iron</keyword>
<dbReference type="RefSeq" id="WP_093883586.1">
    <property type="nucleotide sequence ID" value="NZ_FOBS01000013.1"/>
</dbReference>
<feature type="domain" description="Formylmethanofuran dehydrogenase subunit E" evidence="5">
    <location>
        <begin position="110"/>
        <end position="245"/>
    </location>
</feature>